<feature type="region of interest" description="Disordered" evidence="1">
    <location>
        <begin position="1095"/>
        <end position="1122"/>
    </location>
</feature>
<evidence type="ECO:0000313" key="3">
    <source>
        <dbReference type="Proteomes" id="UP000015350"/>
    </source>
</evidence>
<name>S9S8G8_MAGFU</name>
<dbReference type="AlphaFoldDB" id="S9S8G8"/>
<dbReference type="EMBL" id="AQPH01000020">
    <property type="protein sequence ID" value="EPY02182.1"/>
    <property type="molecule type" value="Genomic_DNA"/>
</dbReference>
<comment type="caution">
    <text evidence="2">The sequence shown here is derived from an EMBL/GenBank/DDBJ whole genome shotgun (WGS) entry which is preliminary data.</text>
</comment>
<reference evidence="2 3" key="1">
    <citation type="submission" date="2013-04" db="EMBL/GenBank/DDBJ databases">
        <authorList>
            <person name="Kuznetsov B."/>
            <person name="Ivanovsky R."/>
        </authorList>
    </citation>
    <scope>NUCLEOTIDE SEQUENCE [LARGE SCALE GENOMIC DNA]</scope>
    <source>
        <strain evidence="2 3">MGU-K5</strain>
    </source>
</reference>
<sequence>MKGDTLSAHLWFWLDRPISDIELRRWAEDFNQRNGKLIDPALFNPIQLHYTAAPIFKDGIPDPIPRRSGLREGLDDEVALVLPSKPEKAVRNYASGSTGTSATTSMGGGLGVDGYLAEIGGPRGFRIPINAAVGAFFAANGADANPDTIKARLRAAITAADPGSRSSGEVERYGSDEYLDGIVTWVAARQAEGEIRRSLPRLPAPDARAARHPPHYPAPEFKDAQAAGEAQKAVISEFFTAASTFVAARRTFETRKADATAGAGLDPELDTPDDARQRGGLRGAITRKVGLEVMAEFGIADLDHGPRILASGAQGLGKTAAALHELAVLGTLEQVAAIRIPGARIVVYAATNAMAEQMASDYRAIAPPSSLPGRVLRGRGARDPESEGGDTMCSRFGVAKRLADQGLEVARHLCDDRAQLGRKRCSLIDGCSYQLQIKEIREMEGVVVFASHEYFFLPSVIGTPDIVICDEDLALKAPECVSFHPERITALGDWWTAAHRTPEAAARAADYLEVARKVQYALVNCPGAELLALRDRGLDVADFKAAARFLKAVEDGVAVEIHPRMEDGEIDNILDGLEKSEVILVHRLMHAIAVEMPTGRRGLVGVTFDPNYMVTVNGKNERQQRVTVHFLRDPHLAPSIPALLLDGTGSLTLNRKIWGDELVERRVSVERNAETTQVVGKGFSRLSLTGCNRKGEAISSAKVAEAAKLRGELCKTIVAQVEAGHGPVFVCTYLQASKLLAAELPAPMLADQLVRFGHFGGQRGLNRWKECKTAIIVGRNQQAPHDYEDTARAFFAGDLEPLLILPTTAGDDDQADTAKSRAANRFVEQSRAIRLRDGTVKWVTVEVHPDLRVQEIVDQTREGEAMQGLDRVRPVFNRRRLIVMAPLALDLTVDHVVEWSDLIGRQHHSSKGARLGAVLDRHGLLPLSPRVLHELAPDVFKTQKAAEHAVLHIAPSQNPAPRRSVSLIFRVFRPRPRSRPDSRHCWASLSPTSRWAAIPRPRQPPSRRSSFRVSDRSKCATARSSGFPIPIGFSTLCRLPTKPPQKAAPSPSSRRPPAVAPACQLVRIASTTAGAVRWSVLVGCIRPTIPRAAFRATGNSGTARKRGPAPGPRAPASSRWSR</sequence>
<organism evidence="2 3">
    <name type="scientific">Magnetospirillum fulvum MGU-K5</name>
    <dbReference type="NCBI Taxonomy" id="1316936"/>
    <lineage>
        <taxon>Bacteria</taxon>
        <taxon>Pseudomonadati</taxon>
        <taxon>Pseudomonadota</taxon>
        <taxon>Alphaproteobacteria</taxon>
        <taxon>Rhodospirillales</taxon>
        <taxon>Rhodospirillaceae</taxon>
        <taxon>Magnetospirillum</taxon>
    </lineage>
</organism>
<evidence type="ECO:0000256" key="1">
    <source>
        <dbReference type="SAM" id="MobiDB-lite"/>
    </source>
</evidence>
<gene>
    <name evidence="2" type="ORF">K678_07383</name>
</gene>
<feature type="region of interest" description="Disordered" evidence="1">
    <location>
        <begin position="1038"/>
        <end position="1058"/>
    </location>
</feature>
<feature type="compositionally biased region" description="Low complexity" evidence="1">
    <location>
        <begin position="1044"/>
        <end position="1058"/>
    </location>
</feature>
<proteinExistence type="predicted"/>
<dbReference type="eggNOG" id="COG3378">
    <property type="taxonomic scope" value="Bacteria"/>
</dbReference>
<dbReference type="Proteomes" id="UP000015350">
    <property type="component" value="Unassembled WGS sequence"/>
</dbReference>
<feature type="region of interest" description="Disordered" evidence="1">
    <location>
        <begin position="256"/>
        <end position="278"/>
    </location>
</feature>
<feature type="region of interest" description="Disordered" evidence="1">
    <location>
        <begin position="996"/>
        <end position="1017"/>
    </location>
</feature>
<protein>
    <submittedName>
        <fullName evidence="2">Uncharacterized protein</fullName>
    </submittedName>
</protein>
<evidence type="ECO:0000313" key="2">
    <source>
        <dbReference type="EMBL" id="EPY02182.1"/>
    </source>
</evidence>
<accession>S9S8G8</accession>